<dbReference type="STRING" id="1290391.M7UQP3"/>
<sequence>MSVQSLLSTDSAFVEAPRPDRQDTQSSKSTATNQSIESTSHHIPYYPYKTIGPVVHTHFTRPTTTYWQEIIPTSSVASLPYSTAPPYQYSFAAPLTSDTSLLLPIRPLGDTTNGIAVCSLALPHASMTVVRELARIVANKIRKFNPEVVMGLPTGGLVLAPFVAEELGFVKGKRIALIDDVISSGTTISAMLKFLTDKEIVDEEAQSGVANDEIRNEAGDGEIRKGGMGLNIVCVGVGMLQGDVYKTELSADVVKVTVGAVESPLLKAIEGGWIQR</sequence>
<feature type="compositionally biased region" description="Polar residues" evidence="1">
    <location>
        <begin position="1"/>
        <end position="11"/>
    </location>
</feature>
<dbReference type="InterPro" id="IPR000836">
    <property type="entry name" value="PRTase_dom"/>
</dbReference>
<dbReference type="InterPro" id="IPR029057">
    <property type="entry name" value="PRTase-like"/>
</dbReference>
<feature type="region of interest" description="Disordered" evidence="1">
    <location>
        <begin position="1"/>
        <end position="37"/>
    </location>
</feature>
<dbReference type="CDD" id="cd06223">
    <property type="entry name" value="PRTases_typeI"/>
    <property type="match status" value="1"/>
</dbReference>
<name>M7UQP3_BOTF1</name>
<gene>
    <name evidence="2" type="ORF">BcDW1_2077</name>
</gene>
<dbReference type="OrthoDB" id="5553476at2759"/>
<feature type="compositionally biased region" description="Polar residues" evidence="1">
    <location>
        <begin position="24"/>
        <end position="37"/>
    </location>
</feature>
<keyword evidence="2" id="KW-0328">Glycosyltransferase</keyword>
<dbReference type="GO" id="GO:0016757">
    <property type="term" value="F:glycosyltransferase activity"/>
    <property type="evidence" value="ECO:0007669"/>
    <property type="project" value="UniProtKB-KW"/>
</dbReference>
<dbReference type="HOGENOM" id="CLU_073912_0_0_1"/>
<accession>M7UQP3</accession>
<reference evidence="3" key="1">
    <citation type="journal article" date="2013" name="Genome Announc.">
        <title>Draft genome sequence of Botrytis cinerea BcDW1, inoculum for noble rot of grape berries.</title>
        <authorList>
            <person name="Blanco-Ulate B."/>
            <person name="Allen G."/>
            <person name="Powell A.L."/>
            <person name="Cantu D."/>
        </authorList>
    </citation>
    <scope>NUCLEOTIDE SEQUENCE [LARGE SCALE GENOMIC DNA]</scope>
    <source>
        <strain evidence="3">BcDW1</strain>
    </source>
</reference>
<dbReference type="Gene3D" id="3.40.50.2020">
    <property type="match status" value="2"/>
</dbReference>
<dbReference type="Proteomes" id="UP000012045">
    <property type="component" value="Unassembled WGS sequence"/>
</dbReference>
<dbReference type="AlphaFoldDB" id="M7UQP3"/>
<protein>
    <submittedName>
        <fullName evidence="2">Putative phosphoribosyltransferase protein</fullName>
    </submittedName>
</protein>
<keyword evidence="2" id="KW-0808">Transferase</keyword>
<dbReference type="EMBL" id="KB707753">
    <property type="protein sequence ID" value="EMR89273.1"/>
    <property type="molecule type" value="Genomic_DNA"/>
</dbReference>
<evidence type="ECO:0000313" key="2">
    <source>
        <dbReference type="EMBL" id="EMR89273.1"/>
    </source>
</evidence>
<evidence type="ECO:0000256" key="1">
    <source>
        <dbReference type="SAM" id="MobiDB-lite"/>
    </source>
</evidence>
<dbReference type="PANTHER" id="PTHR43218">
    <property type="entry name" value="PHOSPHORIBOSYLTRANSFERASE-RELATED"/>
    <property type="match status" value="1"/>
</dbReference>
<dbReference type="PANTHER" id="PTHR43218:SF1">
    <property type="entry name" value="PHOSPHORIBOSYLTRANSFERASE"/>
    <property type="match status" value="1"/>
</dbReference>
<organism evidence="2 3">
    <name type="scientific">Botryotinia fuckeliana (strain BcDW1)</name>
    <name type="common">Noble rot fungus</name>
    <name type="synonym">Botrytis cinerea</name>
    <dbReference type="NCBI Taxonomy" id="1290391"/>
    <lineage>
        <taxon>Eukaryota</taxon>
        <taxon>Fungi</taxon>
        <taxon>Dikarya</taxon>
        <taxon>Ascomycota</taxon>
        <taxon>Pezizomycotina</taxon>
        <taxon>Leotiomycetes</taxon>
        <taxon>Helotiales</taxon>
        <taxon>Sclerotiniaceae</taxon>
        <taxon>Botrytis</taxon>
    </lineage>
</organism>
<proteinExistence type="predicted"/>
<dbReference type="SUPFAM" id="SSF53271">
    <property type="entry name" value="PRTase-like"/>
    <property type="match status" value="1"/>
</dbReference>
<evidence type="ECO:0000313" key="3">
    <source>
        <dbReference type="Proteomes" id="UP000012045"/>
    </source>
</evidence>